<evidence type="ECO:0000313" key="2">
    <source>
        <dbReference type="EMBL" id="TWH22417.1"/>
    </source>
</evidence>
<organism evidence="2 3">
    <name type="scientific">Prauserella rugosa</name>
    <dbReference type="NCBI Taxonomy" id="43354"/>
    <lineage>
        <taxon>Bacteria</taxon>
        <taxon>Bacillati</taxon>
        <taxon>Actinomycetota</taxon>
        <taxon>Actinomycetes</taxon>
        <taxon>Pseudonocardiales</taxon>
        <taxon>Pseudonocardiaceae</taxon>
        <taxon>Prauserella</taxon>
    </lineage>
</organism>
<accession>A0A660CKK6</accession>
<evidence type="ECO:0000313" key="3">
    <source>
        <dbReference type="Proteomes" id="UP000317303"/>
    </source>
</evidence>
<dbReference type="EMBL" id="VLJV01000001">
    <property type="protein sequence ID" value="TWH22417.1"/>
    <property type="molecule type" value="Genomic_DNA"/>
</dbReference>
<keyword evidence="3" id="KW-1185">Reference proteome</keyword>
<feature type="region of interest" description="Disordered" evidence="1">
    <location>
        <begin position="1"/>
        <end position="33"/>
    </location>
</feature>
<proteinExistence type="predicted"/>
<reference evidence="2 3" key="1">
    <citation type="submission" date="2019-07" db="EMBL/GenBank/DDBJ databases">
        <title>R&amp;d 2014.</title>
        <authorList>
            <person name="Klenk H.-P."/>
        </authorList>
    </citation>
    <scope>NUCLEOTIDE SEQUENCE [LARGE SCALE GENOMIC DNA]</scope>
    <source>
        <strain evidence="2 3">DSM 43194</strain>
    </source>
</reference>
<protein>
    <submittedName>
        <fullName evidence="2">Uncharacterized protein</fullName>
    </submittedName>
</protein>
<evidence type="ECO:0000256" key="1">
    <source>
        <dbReference type="SAM" id="MobiDB-lite"/>
    </source>
</evidence>
<comment type="caution">
    <text evidence="2">The sequence shown here is derived from an EMBL/GenBank/DDBJ whole genome shotgun (WGS) entry which is preliminary data.</text>
</comment>
<sequence length="316" mass="32664">MDVSAGDVSGTPFGHGAAMQYGTAPGRRPDRHGQAGLIRHRWRAASLTCGWRFPDDWAVPEVDLVCAAVARRGGVDDAAPALVALAHARAAAGTGLEETLGDLAALHSVLPAAGTPVPGAAASDGSADAVVETADATAEPAHVPDVDALPTRLLRIVAVAWAEVALNEVTAGEVHDPLTGLPTLAYLRTRLAELYRQAARDGVCVAEGHALVVISLGFDGRAMYLRPAGMILAADVLRDVFDGGESHAVLGASTVVALVPRSTGVAAGAVRLRRELTERFAVDPQLAEAGSARVGVMRLPADHDEACRLLDSLSTR</sequence>
<name>A0A660CKK6_9PSEU</name>
<dbReference type="AlphaFoldDB" id="A0A660CKK6"/>
<dbReference type="Proteomes" id="UP000317303">
    <property type="component" value="Unassembled WGS sequence"/>
</dbReference>
<dbReference type="Gene3D" id="3.30.70.270">
    <property type="match status" value="1"/>
</dbReference>
<gene>
    <name evidence="2" type="ORF">JD82_04298</name>
</gene>
<dbReference type="InterPro" id="IPR043128">
    <property type="entry name" value="Rev_trsase/Diguanyl_cyclase"/>
</dbReference>